<keyword evidence="2" id="KW-0269">Exonuclease</keyword>
<dbReference type="SUPFAM" id="SSF56219">
    <property type="entry name" value="DNase I-like"/>
    <property type="match status" value="1"/>
</dbReference>
<keyword evidence="3" id="KW-1185">Reference proteome</keyword>
<dbReference type="CDD" id="cd09083">
    <property type="entry name" value="EEP-1"/>
    <property type="match status" value="1"/>
</dbReference>
<dbReference type="RefSeq" id="WP_176004857.1">
    <property type="nucleotide sequence ID" value="NZ_JABWMI010000005.1"/>
</dbReference>
<evidence type="ECO:0000259" key="1">
    <source>
        <dbReference type="Pfam" id="PF03372"/>
    </source>
</evidence>
<dbReference type="PANTHER" id="PTHR12121:SF36">
    <property type="entry name" value="ENDONUCLEASE_EXONUCLEASE_PHOSPHATASE DOMAIN-CONTAINING PROTEIN"/>
    <property type="match status" value="1"/>
</dbReference>
<name>A0A7Y8Y0A9_9FLAO</name>
<accession>A0A7Y8Y0A9</accession>
<sequence length="278" mass="31999">MKLRFFFPMLLLLMNNVQSQAVKVMSYNIRVDFGGDGENNWEFRRDFLADQISYNNPDFIGTQEGKLHQLKYLDSALVDHEWIGRGRDNSETQGEYSAIFYNKKKFKLISQNTFWLSETPDVPESKSWETAYPRICTYGLFEDLKSKKRFYVVNTHLDHISEPARENGTKLILERISKLNTKRLPVILTGDFNSEMSSGAYKTIVSQMNDARNISKTKPFGPSGTFSGFKFHEPVTLLIDYIFTSKGNIEVLKFAVLSDSKNCKYPSDHLPVLAELKI</sequence>
<dbReference type="GO" id="GO:0004519">
    <property type="term" value="F:endonuclease activity"/>
    <property type="evidence" value="ECO:0007669"/>
    <property type="project" value="UniProtKB-KW"/>
</dbReference>
<protein>
    <submittedName>
        <fullName evidence="2">Endonuclease/exonuclease/phosphatase family protein</fullName>
    </submittedName>
</protein>
<reference evidence="2 3" key="1">
    <citation type="submission" date="2020-07" db="EMBL/GenBank/DDBJ databases">
        <authorList>
            <person name="Sun Q."/>
        </authorList>
    </citation>
    <scope>NUCLEOTIDE SEQUENCE [LARGE SCALE GENOMIC DNA]</scope>
    <source>
        <strain evidence="2 3">MAH-1</strain>
    </source>
</reference>
<dbReference type="Gene3D" id="3.60.10.10">
    <property type="entry name" value="Endonuclease/exonuclease/phosphatase"/>
    <property type="match status" value="1"/>
</dbReference>
<dbReference type="InterPro" id="IPR050410">
    <property type="entry name" value="CCR4/nocturin_mRNA_transcr"/>
</dbReference>
<evidence type="ECO:0000313" key="2">
    <source>
        <dbReference type="EMBL" id="NYA70042.1"/>
    </source>
</evidence>
<keyword evidence="2" id="KW-0378">Hydrolase</keyword>
<keyword evidence="2" id="KW-0255">Endonuclease</keyword>
<dbReference type="InterPro" id="IPR036691">
    <property type="entry name" value="Endo/exonu/phosph_ase_sf"/>
</dbReference>
<dbReference type="Proteomes" id="UP000535020">
    <property type="component" value="Unassembled WGS sequence"/>
</dbReference>
<dbReference type="Pfam" id="PF03372">
    <property type="entry name" value="Exo_endo_phos"/>
    <property type="match status" value="1"/>
</dbReference>
<dbReference type="AlphaFoldDB" id="A0A7Y8Y0A9"/>
<evidence type="ECO:0000313" key="3">
    <source>
        <dbReference type="Proteomes" id="UP000535020"/>
    </source>
</evidence>
<dbReference type="GO" id="GO:0000175">
    <property type="term" value="F:3'-5'-RNA exonuclease activity"/>
    <property type="evidence" value="ECO:0007669"/>
    <property type="project" value="TreeGrafter"/>
</dbReference>
<gene>
    <name evidence="2" type="ORF">HZF10_03860</name>
</gene>
<dbReference type="InterPro" id="IPR005135">
    <property type="entry name" value="Endo/exonuclease/phosphatase"/>
</dbReference>
<organism evidence="2 3">
    <name type="scientific">Flavobacterium agri</name>
    <dbReference type="NCBI Taxonomy" id="2743471"/>
    <lineage>
        <taxon>Bacteria</taxon>
        <taxon>Pseudomonadati</taxon>
        <taxon>Bacteroidota</taxon>
        <taxon>Flavobacteriia</taxon>
        <taxon>Flavobacteriales</taxon>
        <taxon>Flavobacteriaceae</taxon>
        <taxon>Flavobacterium</taxon>
    </lineage>
</organism>
<dbReference type="EMBL" id="JACBJI010000001">
    <property type="protein sequence ID" value="NYA70042.1"/>
    <property type="molecule type" value="Genomic_DNA"/>
</dbReference>
<dbReference type="PANTHER" id="PTHR12121">
    <property type="entry name" value="CARBON CATABOLITE REPRESSOR PROTEIN 4"/>
    <property type="match status" value="1"/>
</dbReference>
<comment type="caution">
    <text evidence="2">The sequence shown here is derived from an EMBL/GenBank/DDBJ whole genome shotgun (WGS) entry which is preliminary data.</text>
</comment>
<proteinExistence type="predicted"/>
<keyword evidence="2" id="KW-0540">Nuclease</keyword>
<feature type="domain" description="Endonuclease/exonuclease/phosphatase" evidence="1">
    <location>
        <begin position="25"/>
        <end position="269"/>
    </location>
</feature>